<dbReference type="InterPro" id="IPR016024">
    <property type="entry name" value="ARM-type_fold"/>
</dbReference>
<evidence type="ECO:0000259" key="3">
    <source>
        <dbReference type="PROSITE" id="PS51231"/>
    </source>
</evidence>
<keyword evidence="6" id="KW-1185">Reference proteome</keyword>
<dbReference type="PANTHER" id="PTHR45725">
    <property type="entry name" value="FORMIN HOMOLOGY 2 FAMILY MEMBER"/>
    <property type="match status" value="1"/>
</dbReference>
<evidence type="ECO:0000313" key="6">
    <source>
        <dbReference type="Proteomes" id="UP001235939"/>
    </source>
</evidence>
<name>A0ABY6KJL2_9ARAC</name>
<dbReference type="InterPro" id="IPR036397">
    <property type="entry name" value="RNaseH_sf"/>
</dbReference>
<dbReference type="Gene3D" id="1.10.238.150">
    <property type="entry name" value="Formin, FH3 diaphanous domain"/>
    <property type="match status" value="1"/>
</dbReference>
<proteinExistence type="predicted"/>
<reference evidence="5 6" key="1">
    <citation type="submission" date="2022-01" db="EMBL/GenBank/DDBJ databases">
        <title>A chromosomal length assembly of Cordylochernes scorpioides.</title>
        <authorList>
            <person name="Zeh D."/>
            <person name="Zeh J."/>
        </authorList>
    </citation>
    <scope>NUCLEOTIDE SEQUENCE [LARGE SCALE GENOMIC DNA]</scope>
    <source>
        <strain evidence="5">IN4F17</strain>
        <tissue evidence="5">Whole Body</tissue>
    </source>
</reference>
<evidence type="ECO:0000313" key="5">
    <source>
        <dbReference type="EMBL" id="UYV69042.1"/>
    </source>
</evidence>
<evidence type="ECO:0000256" key="2">
    <source>
        <dbReference type="SAM" id="MobiDB-lite"/>
    </source>
</evidence>
<feature type="coiled-coil region" evidence="1">
    <location>
        <begin position="860"/>
        <end position="887"/>
    </location>
</feature>
<keyword evidence="1" id="KW-0175">Coiled coil</keyword>
<feature type="domain" description="FH2" evidence="4">
    <location>
        <begin position="254"/>
        <end position="981"/>
    </location>
</feature>
<dbReference type="SMART" id="SM00498">
    <property type="entry name" value="FH2"/>
    <property type="match status" value="1"/>
</dbReference>
<dbReference type="Pfam" id="PF01359">
    <property type="entry name" value="Transposase_1"/>
    <property type="match status" value="1"/>
</dbReference>
<feature type="region of interest" description="Disordered" evidence="2">
    <location>
        <begin position="1042"/>
        <end position="1067"/>
    </location>
</feature>
<sequence length="1067" mass="121622">MLDLPGERTRFQSLVPELTTPDLQTPVLAFFNAVLNYGPGTDRLEFRLHLRYELLMLGIQPLLDELRGSRHSPLLDRTKRLVSAGPCRHQEPERHVRGRTKEAVSHGSLPTSHVDHASSTASSRLVISIHPPGVGVEHGKMDCAVNYGASPHHWLLVDRCIQQIVLQGPGKDDPDLAPLDIDVRELVKLLATEEEVRTARDRASALEEENAELTSQLSKKDHELEKLAQEKEDFMNSLNKLKTRLEKETLGHLEAVQKVADLEYRLADVTRLSKLEGTLWEDLGDPRLYKDINLLDLDRAFSAYQRQASQQCNGGSTGGGGGSVEDLLQQPASNTGSLRGVSHANRAPRELSVIDGRRAQNCTILLSKLRMTNEDICRAILSMDHPREQLPKDMVEQLLKFVPSAEEKALLEEHSMEIESMARADRFLFEISRIVHYEQRIKTLYYKKKFQERISDCKPKIMAVLDASKEIQRSKKLKKLLDLVLAIGNYMNRGQRGNALGFRLLSLNRIADTKSSNNRNVTLLHFIAATAEKKFKDLLKLEDDMPHARQAAKVKTCIKFCVKNEIKCADAFRMLTVAYGEATLDRSNVYRWYKMFSEGREDVNDEERAGRPSTSTTDEKINEVEKMILANRRITVREVAEDLNISIDSCHSIFINDLGMRRVAAKFVPKLLNCDQAQHRMEIANEMLDSVRDDPNLLQRVITGDEAWVYGYDVETKAQSSQWKLPHEPRPKKARQVRSNVKVLLTVFFDCRGVVHHEFSPQGRTVNKEYYLQAMRNLREAIRQKRPDLWKNKNWLLHHDNAPAHTSLLVREFLAKNNTLMMPQQPYSPDLAPCDFFLFPKLKRPMKGRLSNVFHFVFSMLELSKEIQSLKTGLQEVQREMEFHRGQPSPPPGDKFLAVMKDFMTGATYRLSDLDDSFHDMKSRYERTVRLFGEDPSQIQPDEFFGILDVFLTTFADARADNVRRREEDEKRSKQEAEINTLDVYPAVWQRRHLGEKTPNESPGGLNGVRTLKGGPSDKGEFDDLISALRTGDVFGEDLAKFRRSKRRGASPHGSPSTWGASRPVKS</sequence>
<dbReference type="Pfam" id="PF02181">
    <property type="entry name" value="FH2"/>
    <property type="match status" value="2"/>
</dbReference>
<dbReference type="Pfam" id="PF06367">
    <property type="entry name" value="Drf_FH3"/>
    <property type="match status" value="1"/>
</dbReference>
<dbReference type="InterPro" id="IPR015425">
    <property type="entry name" value="FH2_Formin"/>
</dbReference>
<dbReference type="InterPro" id="IPR042201">
    <property type="entry name" value="FH2_Formin_sf"/>
</dbReference>
<dbReference type="PROSITE" id="PS51444">
    <property type="entry name" value="FH2"/>
    <property type="match status" value="1"/>
</dbReference>
<dbReference type="InterPro" id="IPR001888">
    <property type="entry name" value="Transposase_1"/>
</dbReference>
<dbReference type="SMART" id="SM01139">
    <property type="entry name" value="Drf_FH3"/>
    <property type="match status" value="1"/>
</dbReference>
<protein>
    <submittedName>
        <fullName evidence="5">DAAM2</fullName>
    </submittedName>
</protein>
<evidence type="ECO:0000259" key="4">
    <source>
        <dbReference type="PROSITE" id="PS51444"/>
    </source>
</evidence>
<dbReference type="InterPro" id="IPR014767">
    <property type="entry name" value="DAD_dom"/>
</dbReference>
<evidence type="ECO:0000256" key="1">
    <source>
        <dbReference type="SAM" id="Coils"/>
    </source>
</evidence>
<dbReference type="SUPFAM" id="SSF101447">
    <property type="entry name" value="Formin homology 2 domain (FH2 domain)"/>
    <property type="match status" value="2"/>
</dbReference>
<dbReference type="Gene3D" id="1.25.10.10">
    <property type="entry name" value="Leucine-rich Repeat Variant"/>
    <property type="match status" value="1"/>
</dbReference>
<dbReference type="Gene3D" id="1.20.58.2220">
    <property type="entry name" value="Formin, FH2 domain"/>
    <property type="match status" value="1"/>
</dbReference>
<accession>A0ABY6KJL2</accession>
<feature type="compositionally biased region" description="Basic and acidic residues" evidence="2">
    <location>
        <begin position="88"/>
        <end position="104"/>
    </location>
</feature>
<dbReference type="Gene3D" id="3.30.420.10">
    <property type="entry name" value="Ribonuclease H-like superfamily/Ribonuclease H"/>
    <property type="match status" value="1"/>
</dbReference>
<dbReference type="InterPro" id="IPR011989">
    <property type="entry name" value="ARM-like"/>
</dbReference>
<dbReference type="PANTHER" id="PTHR45725:SF1">
    <property type="entry name" value="DISHEVELLED ASSOCIATED ACTIVATOR OF MORPHOGENESIS, ISOFORM D"/>
    <property type="match status" value="1"/>
</dbReference>
<feature type="region of interest" description="Disordered" evidence="2">
    <location>
        <begin position="995"/>
        <end position="1023"/>
    </location>
</feature>
<feature type="region of interest" description="Disordered" evidence="2">
    <location>
        <begin position="86"/>
        <end position="116"/>
    </location>
</feature>
<dbReference type="PROSITE" id="PS51231">
    <property type="entry name" value="DAD"/>
    <property type="match status" value="1"/>
</dbReference>
<feature type="region of interest" description="Disordered" evidence="2">
    <location>
        <begin position="310"/>
        <end position="342"/>
    </location>
</feature>
<dbReference type="SUPFAM" id="SSF48371">
    <property type="entry name" value="ARM repeat"/>
    <property type="match status" value="1"/>
</dbReference>
<dbReference type="EMBL" id="CP092868">
    <property type="protein sequence ID" value="UYV69042.1"/>
    <property type="molecule type" value="Genomic_DNA"/>
</dbReference>
<organism evidence="5 6">
    <name type="scientific">Cordylochernes scorpioides</name>
    <dbReference type="NCBI Taxonomy" id="51811"/>
    <lineage>
        <taxon>Eukaryota</taxon>
        <taxon>Metazoa</taxon>
        <taxon>Ecdysozoa</taxon>
        <taxon>Arthropoda</taxon>
        <taxon>Chelicerata</taxon>
        <taxon>Arachnida</taxon>
        <taxon>Pseudoscorpiones</taxon>
        <taxon>Cheliferoidea</taxon>
        <taxon>Chernetidae</taxon>
        <taxon>Cordylochernes</taxon>
    </lineage>
</organism>
<dbReference type="Proteomes" id="UP001235939">
    <property type="component" value="Chromosome 06"/>
</dbReference>
<dbReference type="InterPro" id="IPR010472">
    <property type="entry name" value="FH3_dom"/>
</dbReference>
<feature type="domain" description="DAD" evidence="3">
    <location>
        <begin position="1015"/>
        <end position="1047"/>
    </location>
</feature>
<dbReference type="InterPro" id="IPR051425">
    <property type="entry name" value="Formin_Homology"/>
</dbReference>
<gene>
    <name evidence="5" type="ORF">LAZ67_6002160</name>
</gene>
<feature type="coiled-coil region" evidence="1">
    <location>
        <begin position="189"/>
        <end position="248"/>
    </location>
</feature>